<dbReference type="AlphaFoldDB" id="A0A2T5IQR9"/>
<dbReference type="OrthoDB" id="7259981at2"/>
<dbReference type="Pfam" id="PF21798">
    <property type="entry name" value="DUF6878"/>
    <property type="match status" value="1"/>
</dbReference>
<protein>
    <recommendedName>
        <fullName evidence="1">DUF6878 domain-containing protein</fullName>
    </recommendedName>
</protein>
<dbReference type="RefSeq" id="WP_107867133.1">
    <property type="nucleotide sequence ID" value="NZ_QAON01000046.1"/>
</dbReference>
<keyword evidence="3" id="KW-1185">Reference proteome</keyword>
<dbReference type="Proteomes" id="UP000244223">
    <property type="component" value="Unassembled WGS sequence"/>
</dbReference>
<organism evidence="2 3">
    <name type="scientific">Agitococcus lubricus</name>
    <dbReference type="NCBI Taxonomy" id="1077255"/>
    <lineage>
        <taxon>Bacteria</taxon>
        <taxon>Pseudomonadati</taxon>
        <taxon>Pseudomonadota</taxon>
        <taxon>Gammaproteobacteria</taxon>
        <taxon>Moraxellales</taxon>
        <taxon>Moraxellaceae</taxon>
        <taxon>Agitococcus</taxon>
    </lineage>
</organism>
<feature type="domain" description="DUF6878" evidence="1">
    <location>
        <begin position="13"/>
        <end position="148"/>
    </location>
</feature>
<gene>
    <name evidence="2" type="ORF">C8N29_1464</name>
</gene>
<sequence length="149" mass="16700">MMGYSPKSFEAVHANRQPLLTALAALGITQLVVRYEGGGDSGDVSELEIFPELLAQANIANTLKTQQLTYHCLAGEYQDGEYRYFLQEQQSSIDSALRDFVLTWVDAHHGGWENNDGGSGTMTINVTEGTFRLEHTEYYTECSNYEYDL</sequence>
<evidence type="ECO:0000259" key="1">
    <source>
        <dbReference type="Pfam" id="PF21798"/>
    </source>
</evidence>
<evidence type="ECO:0000313" key="2">
    <source>
        <dbReference type="EMBL" id="PTQ86171.1"/>
    </source>
</evidence>
<dbReference type="EMBL" id="QAON01000046">
    <property type="protein sequence ID" value="PTQ86171.1"/>
    <property type="molecule type" value="Genomic_DNA"/>
</dbReference>
<comment type="caution">
    <text evidence="2">The sequence shown here is derived from an EMBL/GenBank/DDBJ whole genome shotgun (WGS) entry which is preliminary data.</text>
</comment>
<name>A0A2T5IQR9_9GAMM</name>
<accession>A0A2T5IQR9</accession>
<evidence type="ECO:0000313" key="3">
    <source>
        <dbReference type="Proteomes" id="UP000244223"/>
    </source>
</evidence>
<reference evidence="2 3" key="1">
    <citation type="submission" date="2018-04" db="EMBL/GenBank/DDBJ databases">
        <title>Genomic Encyclopedia of Archaeal and Bacterial Type Strains, Phase II (KMG-II): from individual species to whole genera.</title>
        <authorList>
            <person name="Goeker M."/>
        </authorList>
    </citation>
    <scope>NUCLEOTIDE SEQUENCE [LARGE SCALE GENOMIC DNA]</scope>
    <source>
        <strain evidence="2 3">DSM 5822</strain>
    </source>
</reference>
<dbReference type="InterPro" id="IPR049243">
    <property type="entry name" value="DUF6878"/>
</dbReference>
<proteinExistence type="predicted"/>